<dbReference type="Gene3D" id="3.90.190.10">
    <property type="entry name" value="Protein tyrosine phosphatase superfamily"/>
    <property type="match status" value="1"/>
</dbReference>
<dbReference type="KEGG" id="pmrn:116957036"/>
<dbReference type="InterPro" id="IPR029021">
    <property type="entry name" value="Prot-tyrosine_phosphatase-like"/>
</dbReference>
<organism evidence="4 5">
    <name type="scientific">Petromyzon marinus</name>
    <name type="common">Sea lamprey</name>
    <dbReference type="NCBI Taxonomy" id="7757"/>
    <lineage>
        <taxon>Eukaryota</taxon>
        <taxon>Metazoa</taxon>
        <taxon>Chordata</taxon>
        <taxon>Craniata</taxon>
        <taxon>Vertebrata</taxon>
        <taxon>Cyclostomata</taxon>
        <taxon>Hyperoartia</taxon>
        <taxon>Petromyzontiformes</taxon>
        <taxon>Petromyzontidae</taxon>
        <taxon>Petromyzon</taxon>
    </lineage>
</organism>
<evidence type="ECO:0000256" key="2">
    <source>
        <dbReference type="SAM" id="SignalP"/>
    </source>
</evidence>
<keyword evidence="4" id="KW-1185">Reference proteome</keyword>
<dbReference type="SMART" id="SM00194">
    <property type="entry name" value="PTPc"/>
    <property type="match status" value="1"/>
</dbReference>
<dbReference type="Pfam" id="PF00102">
    <property type="entry name" value="Y_phosphatase"/>
    <property type="match status" value="1"/>
</dbReference>
<dbReference type="GO" id="GO:0004725">
    <property type="term" value="F:protein tyrosine phosphatase activity"/>
    <property type="evidence" value="ECO:0007669"/>
    <property type="project" value="InterPro"/>
</dbReference>
<reference evidence="5" key="1">
    <citation type="submission" date="2025-08" db="UniProtKB">
        <authorList>
            <consortium name="RefSeq"/>
        </authorList>
    </citation>
    <scope>IDENTIFICATION</scope>
    <source>
        <tissue evidence="5">Sperm</tissue>
    </source>
</reference>
<evidence type="ECO:0000256" key="1">
    <source>
        <dbReference type="SAM" id="MobiDB-lite"/>
    </source>
</evidence>
<protein>
    <submittedName>
        <fullName evidence="5">Receptor-type tyrosine-protein phosphatase H-like</fullName>
    </submittedName>
</protein>
<feature type="region of interest" description="Disordered" evidence="1">
    <location>
        <begin position="242"/>
        <end position="262"/>
    </location>
</feature>
<dbReference type="InterPro" id="IPR000242">
    <property type="entry name" value="PTP_cat"/>
</dbReference>
<dbReference type="RefSeq" id="XP_032834843.1">
    <property type="nucleotide sequence ID" value="XM_032978952.1"/>
</dbReference>
<proteinExistence type="predicted"/>
<dbReference type="GO" id="GO:0016020">
    <property type="term" value="C:membrane"/>
    <property type="evidence" value="ECO:0007669"/>
    <property type="project" value="UniProtKB-SubCell"/>
</dbReference>
<feature type="domain" description="Tyrosine-protein phosphatase" evidence="3">
    <location>
        <begin position="64"/>
        <end position="262"/>
    </location>
</feature>
<feature type="signal peptide" evidence="2">
    <location>
        <begin position="1"/>
        <end position="15"/>
    </location>
</feature>
<evidence type="ECO:0000313" key="5">
    <source>
        <dbReference type="RefSeq" id="XP_032834843.1"/>
    </source>
</evidence>
<sequence>MLLPAALALTLGAMCLFCKKRPPKKETRKATADVKQWPLVKTPILIADFPDCYLKLSDDHGHGLSHEFQALPPTDLKQTTLTASLPDNVTKNRFAEYVPYDQWRVKLSLVAGIPNSDYINASYIKGFNSDEEYIATQSPLSGTVADFWRLIWELRVSQIVVVTACSATEDESGTVTCEQYWPSDLTTLSHGDISVVLVWSDENPEWTVRSLRVITLAADAKLRAAVPEARTWSPQQLAHPRALQVGSTQTQLPQRVHTDTDT</sequence>
<evidence type="ECO:0000259" key="3">
    <source>
        <dbReference type="PROSITE" id="PS50055"/>
    </source>
</evidence>
<dbReference type="Proteomes" id="UP001318040">
    <property type="component" value="Chromosome 69"/>
</dbReference>
<dbReference type="PANTHER" id="PTHR46957">
    <property type="entry name" value="CYTOKINE RECEPTOR"/>
    <property type="match status" value="1"/>
</dbReference>
<gene>
    <name evidence="5" type="primary">LOC116957036</name>
</gene>
<name>A0AAJ7UHI0_PETMA</name>
<feature type="chain" id="PRO_5042597011" evidence="2">
    <location>
        <begin position="16"/>
        <end position="262"/>
    </location>
</feature>
<evidence type="ECO:0000313" key="4">
    <source>
        <dbReference type="Proteomes" id="UP001318040"/>
    </source>
</evidence>
<keyword evidence="2" id="KW-0732">Signal</keyword>
<dbReference type="InterPro" id="IPR050713">
    <property type="entry name" value="RTP_Phos/Ushers"/>
</dbReference>
<dbReference type="SUPFAM" id="SSF52799">
    <property type="entry name" value="(Phosphotyrosine protein) phosphatases II"/>
    <property type="match status" value="1"/>
</dbReference>
<dbReference type="PANTHER" id="PTHR46957:SF3">
    <property type="entry name" value="CYTOKINE RECEPTOR"/>
    <property type="match status" value="1"/>
</dbReference>
<dbReference type="PROSITE" id="PS50055">
    <property type="entry name" value="TYR_PHOSPHATASE_PTP"/>
    <property type="match status" value="1"/>
</dbReference>
<accession>A0AAJ7UHI0</accession>
<dbReference type="PRINTS" id="PR00700">
    <property type="entry name" value="PRTYPHPHTASE"/>
</dbReference>
<dbReference type="AlphaFoldDB" id="A0AAJ7UHI0"/>